<dbReference type="OrthoDB" id="1436523at2"/>
<comment type="caution">
    <text evidence="2">The sequence shown here is derived from an EMBL/GenBank/DDBJ whole genome shotgun (WGS) entry which is preliminary data.</text>
</comment>
<gene>
    <name evidence="2" type="ORF">GJV77_00215</name>
</gene>
<accession>A0A7K1GHK0</accession>
<protein>
    <recommendedName>
        <fullName evidence="1">HTH araC/xylS-type domain-containing protein</fullName>
    </recommendedName>
</protein>
<sequence>MKQQLFDVLCSKVDSFIAQFEQIPINKINDGLAWEQFYFTYFSSMTNTLISSINHLDYVQFQSSVVVPKSVDNICLSFDKNNQLTRAIDFNQQNPSHQLIAKYLADNLEKIRTTKETDSYQKIFCKDVVNDKKYIISGTSYLNSRTHNITLNFCIIEVKTEARPASSNSFTPSIDRSICKEVFEKFIKVDDCTTASASNIANSIGLDLTTLNNNFKYYYGDEMVKHCRKERLLKSLELILFSSDEIDDIANKYGFLNGEQLLTNLNAIPHIDTNNLIRYNKNAHC</sequence>
<dbReference type="Gene3D" id="1.10.10.60">
    <property type="entry name" value="Homeodomain-like"/>
    <property type="match status" value="1"/>
</dbReference>
<organism evidence="2 3">
    <name type="scientific">Myroides pelagicus</name>
    <dbReference type="NCBI Taxonomy" id="270914"/>
    <lineage>
        <taxon>Bacteria</taxon>
        <taxon>Pseudomonadati</taxon>
        <taxon>Bacteroidota</taxon>
        <taxon>Flavobacteriia</taxon>
        <taxon>Flavobacteriales</taxon>
        <taxon>Flavobacteriaceae</taxon>
        <taxon>Myroides</taxon>
    </lineage>
</organism>
<dbReference type="PROSITE" id="PS01124">
    <property type="entry name" value="HTH_ARAC_FAMILY_2"/>
    <property type="match status" value="1"/>
</dbReference>
<evidence type="ECO:0000313" key="3">
    <source>
        <dbReference type="Proteomes" id="UP000488936"/>
    </source>
</evidence>
<dbReference type="GO" id="GO:0043565">
    <property type="term" value="F:sequence-specific DNA binding"/>
    <property type="evidence" value="ECO:0007669"/>
    <property type="project" value="InterPro"/>
</dbReference>
<dbReference type="AlphaFoldDB" id="A0A7K1GHK0"/>
<dbReference type="Proteomes" id="UP000488936">
    <property type="component" value="Unassembled WGS sequence"/>
</dbReference>
<name>A0A7K1GHK0_9FLAO</name>
<feature type="domain" description="HTH araC/xylS-type" evidence="1">
    <location>
        <begin position="181"/>
        <end position="255"/>
    </location>
</feature>
<dbReference type="RefSeq" id="WP_155034341.1">
    <property type="nucleotide sequence ID" value="NZ_JBHTIG010000060.1"/>
</dbReference>
<dbReference type="InterPro" id="IPR018060">
    <property type="entry name" value="HTH_AraC"/>
</dbReference>
<dbReference type="EMBL" id="WMJY01000001">
    <property type="protein sequence ID" value="MTH28350.1"/>
    <property type="molecule type" value="Genomic_DNA"/>
</dbReference>
<evidence type="ECO:0000313" key="2">
    <source>
        <dbReference type="EMBL" id="MTH28350.1"/>
    </source>
</evidence>
<reference evidence="2 3" key="1">
    <citation type="journal article" date="2006" name="Int. J. Syst. Evol. Microbiol.">
        <title>Myroides pelagicus sp. nov., isolated from seawater in Thailand.</title>
        <authorList>
            <person name="Yoon J."/>
            <person name="Maneerat S."/>
            <person name="Kawai F."/>
            <person name="Yokota A."/>
        </authorList>
    </citation>
    <scope>NUCLEOTIDE SEQUENCE [LARGE SCALE GENOMIC DNA]</scope>
    <source>
        <strain evidence="2 3">SM1T</strain>
    </source>
</reference>
<evidence type="ECO:0000259" key="1">
    <source>
        <dbReference type="PROSITE" id="PS01124"/>
    </source>
</evidence>
<proteinExistence type="predicted"/>
<keyword evidence="3" id="KW-1185">Reference proteome</keyword>
<dbReference type="GO" id="GO:0003700">
    <property type="term" value="F:DNA-binding transcription factor activity"/>
    <property type="evidence" value="ECO:0007669"/>
    <property type="project" value="InterPro"/>
</dbReference>